<accession>A0AA38RVK8</accession>
<comment type="similarity">
    <text evidence="4 10">Belongs to the histone H4 family.</text>
</comment>
<dbReference type="PANTHER" id="PTHR10484">
    <property type="entry name" value="HISTONE H4"/>
    <property type="match status" value="1"/>
</dbReference>
<evidence type="ECO:0000256" key="5">
    <source>
        <dbReference type="ARBA" id="ARBA00011538"/>
    </source>
</evidence>
<evidence type="ECO:0000256" key="9">
    <source>
        <dbReference type="ARBA" id="ARBA00023269"/>
    </source>
</evidence>
<evidence type="ECO:0000313" key="12">
    <source>
        <dbReference type="EMBL" id="KAJ9158104.1"/>
    </source>
</evidence>
<dbReference type="SUPFAM" id="SSF47113">
    <property type="entry name" value="Histone-fold"/>
    <property type="match status" value="1"/>
</dbReference>
<evidence type="ECO:0000256" key="4">
    <source>
        <dbReference type="ARBA" id="ARBA00006564"/>
    </source>
</evidence>
<keyword evidence="8 10" id="KW-0539">Nucleus</keyword>
<dbReference type="FunFam" id="1.10.20.10:FF:000012">
    <property type="entry name" value="Histone H4"/>
    <property type="match status" value="1"/>
</dbReference>
<keyword evidence="7 10" id="KW-0238">DNA-binding</keyword>
<evidence type="ECO:0000256" key="8">
    <source>
        <dbReference type="ARBA" id="ARBA00023242"/>
    </source>
</evidence>
<keyword evidence="6 10" id="KW-0158">Chromosome</keyword>
<dbReference type="Proteomes" id="UP001174691">
    <property type="component" value="Unassembled WGS sequence"/>
</dbReference>
<keyword evidence="9 10" id="KW-0544">Nucleosome core</keyword>
<comment type="subunit">
    <text evidence="5 10">The nucleosome is a histone octamer containing two molecules each of H2A, H2B, H3 and H4 assembled in one H3-H4 heterotetramer and two H2A-H2B heterodimers. The octamer wraps approximately 147 bp of DNA.</text>
</comment>
<dbReference type="GO" id="GO:0030527">
    <property type="term" value="F:structural constituent of chromatin"/>
    <property type="evidence" value="ECO:0007669"/>
    <property type="project" value="InterPro"/>
</dbReference>
<reference evidence="12" key="1">
    <citation type="submission" date="2022-07" db="EMBL/GenBank/DDBJ databases">
        <title>Fungi with potential for degradation of polypropylene.</title>
        <authorList>
            <person name="Gostincar C."/>
        </authorList>
    </citation>
    <scope>NUCLEOTIDE SEQUENCE</scope>
    <source>
        <strain evidence="12">EXF-13287</strain>
    </source>
</reference>
<dbReference type="GO" id="GO:0046982">
    <property type="term" value="F:protein heterodimerization activity"/>
    <property type="evidence" value="ECO:0007669"/>
    <property type="project" value="InterPro"/>
</dbReference>
<evidence type="ECO:0000313" key="13">
    <source>
        <dbReference type="Proteomes" id="UP001174691"/>
    </source>
</evidence>
<feature type="region of interest" description="Disordered" evidence="11">
    <location>
        <begin position="1"/>
        <end position="39"/>
    </location>
</feature>
<gene>
    <name evidence="12" type="ORF">NKR19_g3637</name>
</gene>
<proteinExistence type="inferred from homology"/>
<evidence type="ECO:0000256" key="6">
    <source>
        <dbReference type="ARBA" id="ARBA00022454"/>
    </source>
</evidence>
<comment type="subcellular location">
    <subcellularLocation>
        <location evidence="3">Chromosome</location>
    </subcellularLocation>
    <subcellularLocation>
        <location evidence="2">Nucleus</location>
    </subcellularLocation>
</comment>
<evidence type="ECO:0000256" key="7">
    <source>
        <dbReference type="ARBA" id="ARBA00023125"/>
    </source>
</evidence>
<name>A0AA38RVK8_9PEZI</name>
<dbReference type="GO" id="GO:0005634">
    <property type="term" value="C:nucleus"/>
    <property type="evidence" value="ECO:0007669"/>
    <property type="project" value="UniProtKB-SubCell"/>
</dbReference>
<evidence type="ECO:0000256" key="2">
    <source>
        <dbReference type="ARBA" id="ARBA00004123"/>
    </source>
</evidence>
<dbReference type="AlphaFoldDB" id="A0AA38RVK8"/>
<evidence type="ECO:0000256" key="1">
    <source>
        <dbReference type="ARBA" id="ARBA00002001"/>
    </source>
</evidence>
<dbReference type="InterPro" id="IPR001951">
    <property type="entry name" value="Histone_H4"/>
</dbReference>
<dbReference type="GO" id="GO:0003677">
    <property type="term" value="F:DNA binding"/>
    <property type="evidence" value="ECO:0007669"/>
    <property type="project" value="UniProtKB-KW"/>
</dbReference>
<dbReference type="SMART" id="SM00417">
    <property type="entry name" value="H4"/>
    <property type="match status" value="1"/>
</dbReference>
<protein>
    <recommendedName>
        <fullName evidence="10">Histone H4</fullName>
    </recommendedName>
</protein>
<comment type="function">
    <text evidence="1 10">Core component of nucleosome. Nucleosomes wrap and compact DNA into chromatin, limiting DNA accessibility to the cellular machineries which require DNA as a template. Histones thereby play a central role in transcription regulation, DNA repair, DNA replication and chromosomal stability. DNA accessibility is regulated via a complex set of post-translational modifications of histones, also called histone code, and nucleosome remodeling.</text>
</comment>
<dbReference type="InterPro" id="IPR009072">
    <property type="entry name" value="Histone-fold"/>
</dbReference>
<dbReference type="Gene3D" id="1.10.20.10">
    <property type="entry name" value="Histone, subunit A"/>
    <property type="match status" value="1"/>
</dbReference>
<dbReference type="EMBL" id="JANBVN010000041">
    <property type="protein sequence ID" value="KAJ9158104.1"/>
    <property type="molecule type" value="Genomic_DNA"/>
</dbReference>
<comment type="caution">
    <text evidence="12">The sequence shown here is derived from an EMBL/GenBank/DDBJ whole genome shotgun (WGS) entry which is preliminary data.</text>
</comment>
<dbReference type="GO" id="GO:0000786">
    <property type="term" value="C:nucleosome"/>
    <property type="evidence" value="ECO:0007669"/>
    <property type="project" value="UniProtKB-KW"/>
</dbReference>
<keyword evidence="13" id="KW-1185">Reference proteome</keyword>
<sequence>MPPTIPQRGGPGVGKGRAVPINRTGVGGKSLGGSKMQFGGKRHRKIAKDTIKGISKPDIRRLARRGGVKRISATIYDDVRQALKERLETILRDCITYVEYRKAKTITIHDVIHALQRLGRPIYGFDPDTYVHNAAAKKRRIQVAEGGNGYYSD</sequence>
<evidence type="ECO:0000256" key="11">
    <source>
        <dbReference type="SAM" id="MobiDB-lite"/>
    </source>
</evidence>
<evidence type="ECO:0000256" key="10">
    <source>
        <dbReference type="RuleBase" id="RU000528"/>
    </source>
</evidence>
<evidence type="ECO:0000256" key="3">
    <source>
        <dbReference type="ARBA" id="ARBA00004286"/>
    </source>
</evidence>
<organism evidence="12 13">
    <name type="scientific">Coniochaeta hoffmannii</name>
    <dbReference type="NCBI Taxonomy" id="91930"/>
    <lineage>
        <taxon>Eukaryota</taxon>
        <taxon>Fungi</taxon>
        <taxon>Dikarya</taxon>
        <taxon>Ascomycota</taxon>
        <taxon>Pezizomycotina</taxon>
        <taxon>Sordariomycetes</taxon>
        <taxon>Sordariomycetidae</taxon>
        <taxon>Coniochaetales</taxon>
        <taxon>Coniochaetaceae</taxon>
        <taxon>Coniochaeta</taxon>
    </lineage>
</organism>
<dbReference type="PRINTS" id="PR00623">
    <property type="entry name" value="HISTONEH4"/>
</dbReference>
<dbReference type="CDD" id="cd22912">
    <property type="entry name" value="HFD_H4"/>
    <property type="match status" value="1"/>
</dbReference>